<proteinExistence type="predicted"/>
<dbReference type="Proteomes" id="UP000315995">
    <property type="component" value="Chromosome"/>
</dbReference>
<gene>
    <name evidence="2" type="ORF">FIV42_03710</name>
</gene>
<dbReference type="AlphaFoldDB" id="A0A4Y6PPF2"/>
<name>A0A4Y6PPF2_PERCE</name>
<keyword evidence="1" id="KW-0732">Signal</keyword>
<accession>A0A5B8Y1V1</accession>
<evidence type="ECO:0000313" key="3">
    <source>
        <dbReference type="Proteomes" id="UP000315995"/>
    </source>
</evidence>
<organism evidence="2 3">
    <name type="scientific">Persicimonas caeni</name>
    <dbReference type="NCBI Taxonomy" id="2292766"/>
    <lineage>
        <taxon>Bacteria</taxon>
        <taxon>Deltaproteobacteria</taxon>
        <taxon>Bradymonadales</taxon>
        <taxon>Bradymonadaceae</taxon>
        <taxon>Persicimonas</taxon>
    </lineage>
</organism>
<feature type="chain" id="PRO_5030106182" evidence="1">
    <location>
        <begin position="19"/>
        <end position="142"/>
    </location>
</feature>
<evidence type="ECO:0000256" key="1">
    <source>
        <dbReference type="SAM" id="SignalP"/>
    </source>
</evidence>
<feature type="signal peptide" evidence="1">
    <location>
        <begin position="1"/>
        <end position="18"/>
    </location>
</feature>
<sequence>MRMVPMLMCCGLICAASACGYLDDDITMSDEEFEASFGRIAGGQSLGGYGRGYTRGCGIGIGTARVLGGHGTLGQPHVHRRPDSVVLEMGPTHITASVAQSAAGSARLAVLDHEQDSSPIYSAGELDTWGDYLEAELHRARR</sequence>
<keyword evidence="3" id="KW-1185">Reference proteome</keyword>
<accession>A0A4Y6PPF2</accession>
<dbReference type="EMBL" id="CP041186">
    <property type="protein sequence ID" value="QDG49877.1"/>
    <property type="molecule type" value="Genomic_DNA"/>
</dbReference>
<evidence type="ECO:0000313" key="2">
    <source>
        <dbReference type="EMBL" id="QDG49877.1"/>
    </source>
</evidence>
<reference evidence="2 3" key="1">
    <citation type="submission" date="2019-06" db="EMBL/GenBank/DDBJ databases">
        <title>Persicimonas caeni gen. nov., sp. nov., a predatory bacterium isolated from solar saltern.</title>
        <authorList>
            <person name="Wang S."/>
        </authorList>
    </citation>
    <scope>NUCLEOTIDE SEQUENCE [LARGE SCALE GENOMIC DNA]</scope>
    <source>
        <strain evidence="2 3">YN101</strain>
    </source>
</reference>
<dbReference type="PROSITE" id="PS51257">
    <property type="entry name" value="PROKAR_LIPOPROTEIN"/>
    <property type="match status" value="1"/>
</dbReference>
<dbReference type="RefSeq" id="WP_141196374.1">
    <property type="nucleotide sequence ID" value="NZ_CP041186.1"/>
</dbReference>
<protein>
    <submittedName>
        <fullName evidence="2">Uncharacterized protein</fullName>
    </submittedName>
</protein>